<organism evidence="1 2">
    <name type="scientific">Pocillopora meandrina</name>
    <dbReference type="NCBI Taxonomy" id="46732"/>
    <lineage>
        <taxon>Eukaryota</taxon>
        <taxon>Metazoa</taxon>
        <taxon>Cnidaria</taxon>
        <taxon>Anthozoa</taxon>
        <taxon>Hexacorallia</taxon>
        <taxon>Scleractinia</taxon>
        <taxon>Astrocoeniina</taxon>
        <taxon>Pocilloporidae</taxon>
        <taxon>Pocillopora</taxon>
    </lineage>
</organism>
<accession>A0AAU9X203</accession>
<proteinExistence type="predicted"/>
<comment type="caution">
    <text evidence="1">The sequence shown here is derived from an EMBL/GenBank/DDBJ whole genome shotgun (WGS) entry which is preliminary data.</text>
</comment>
<dbReference type="Proteomes" id="UP001159428">
    <property type="component" value="Unassembled WGS sequence"/>
</dbReference>
<evidence type="ECO:0000313" key="1">
    <source>
        <dbReference type="EMBL" id="CAH3133026.1"/>
    </source>
</evidence>
<keyword evidence="2" id="KW-1185">Reference proteome</keyword>
<evidence type="ECO:0000313" key="2">
    <source>
        <dbReference type="Proteomes" id="UP001159428"/>
    </source>
</evidence>
<sequence length="153" mass="16958">MGICTESESVIYTCDAQTNSIKTTTKMVECVKFLNSVGQLFDAFSIHCKGTGYSIKSPDETLSLVRQCKELLERKTNEIRMSTGITSAINGPQGHVSARTVASVALLEWGLQRLYSNLQPFNQSSTNLLRCMTLDVENCHSSVHIKQVNMSMM</sequence>
<gene>
    <name evidence="1" type="ORF">PMEA_00015336</name>
</gene>
<protein>
    <submittedName>
        <fullName evidence="1">Uncharacterized protein</fullName>
    </submittedName>
</protein>
<dbReference type="EMBL" id="CALNXJ010000027">
    <property type="protein sequence ID" value="CAH3133026.1"/>
    <property type="molecule type" value="Genomic_DNA"/>
</dbReference>
<dbReference type="AlphaFoldDB" id="A0AAU9X203"/>
<reference evidence="1 2" key="1">
    <citation type="submission" date="2022-05" db="EMBL/GenBank/DDBJ databases">
        <authorList>
            <consortium name="Genoscope - CEA"/>
            <person name="William W."/>
        </authorList>
    </citation>
    <scope>NUCLEOTIDE SEQUENCE [LARGE SCALE GENOMIC DNA]</scope>
</reference>
<name>A0AAU9X203_9CNID</name>